<proteinExistence type="inferred from homology"/>
<dbReference type="NCBIfam" id="TIGR03598">
    <property type="entry name" value="GTPase_YsxC"/>
    <property type="match status" value="1"/>
</dbReference>
<dbReference type="HAMAP" id="MF_00321">
    <property type="entry name" value="GTPase_EngB"/>
    <property type="match status" value="1"/>
</dbReference>
<evidence type="ECO:0000313" key="13">
    <source>
        <dbReference type="Proteomes" id="UP000823934"/>
    </source>
</evidence>
<dbReference type="SUPFAM" id="SSF52540">
    <property type="entry name" value="P-loop containing nucleoside triphosphate hydrolases"/>
    <property type="match status" value="1"/>
</dbReference>
<keyword evidence="8 10" id="KW-0717">Septation</keyword>
<dbReference type="GO" id="GO:0000917">
    <property type="term" value="P:division septum assembly"/>
    <property type="evidence" value="ECO:0007669"/>
    <property type="project" value="UniProtKB-KW"/>
</dbReference>
<dbReference type="EMBL" id="DXHP01000117">
    <property type="protein sequence ID" value="HIW06700.1"/>
    <property type="molecule type" value="Genomic_DNA"/>
</dbReference>
<feature type="domain" description="EngB-type G" evidence="11">
    <location>
        <begin position="27"/>
        <end position="203"/>
    </location>
</feature>
<keyword evidence="5 10" id="KW-0547">Nucleotide-binding</keyword>
<comment type="similarity">
    <text evidence="2 10">Belongs to the TRAFAC class TrmE-Era-EngA-EngB-Septin-like GTPase superfamily. EngB GTPase family.</text>
</comment>
<dbReference type="PANTHER" id="PTHR11649:SF13">
    <property type="entry name" value="ENGB-TYPE G DOMAIN-CONTAINING PROTEIN"/>
    <property type="match status" value="1"/>
</dbReference>
<dbReference type="AlphaFoldDB" id="A0A9D1Q4P0"/>
<reference evidence="12" key="1">
    <citation type="journal article" date="2021" name="PeerJ">
        <title>Extensive microbial diversity within the chicken gut microbiome revealed by metagenomics and culture.</title>
        <authorList>
            <person name="Gilroy R."/>
            <person name="Ravi A."/>
            <person name="Getino M."/>
            <person name="Pursley I."/>
            <person name="Horton D.L."/>
            <person name="Alikhan N.F."/>
            <person name="Baker D."/>
            <person name="Gharbi K."/>
            <person name="Hall N."/>
            <person name="Watson M."/>
            <person name="Adriaenssens E.M."/>
            <person name="Foster-Nyarko E."/>
            <person name="Jarju S."/>
            <person name="Secka A."/>
            <person name="Antonio M."/>
            <person name="Oren A."/>
            <person name="Chaudhuri R.R."/>
            <person name="La Ragione R."/>
            <person name="Hildebrand F."/>
            <person name="Pallen M.J."/>
        </authorList>
    </citation>
    <scope>NUCLEOTIDE SEQUENCE</scope>
    <source>
        <strain evidence="12">CHK160-9182</strain>
    </source>
</reference>
<dbReference type="Proteomes" id="UP000823934">
    <property type="component" value="Unassembled WGS sequence"/>
</dbReference>
<accession>A0A9D1Q4P0</accession>
<comment type="function">
    <text evidence="10">Necessary for normal cell division and for the maintenance of normal septation.</text>
</comment>
<dbReference type="InterPro" id="IPR019987">
    <property type="entry name" value="GTP-bd_ribosome_bio_YsxC"/>
</dbReference>
<dbReference type="InterPro" id="IPR030393">
    <property type="entry name" value="G_ENGB_dom"/>
</dbReference>
<organism evidence="12 13">
    <name type="scientific">Candidatus Ignatzschineria merdigallinarum</name>
    <dbReference type="NCBI Taxonomy" id="2838621"/>
    <lineage>
        <taxon>Bacteria</taxon>
        <taxon>Pseudomonadati</taxon>
        <taxon>Pseudomonadota</taxon>
        <taxon>Gammaproteobacteria</taxon>
        <taxon>Cardiobacteriales</taxon>
        <taxon>Ignatzschineriaceae</taxon>
        <taxon>Ignatzschineria</taxon>
    </lineage>
</organism>
<evidence type="ECO:0000256" key="10">
    <source>
        <dbReference type="HAMAP-Rule" id="MF_00321"/>
    </source>
</evidence>
<evidence type="ECO:0000256" key="7">
    <source>
        <dbReference type="ARBA" id="ARBA00023134"/>
    </source>
</evidence>
<reference evidence="12" key="2">
    <citation type="submission" date="2021-04" db="EMBL/GenBank/DDBJ databases">
        <authorList>
            <person name="Gilroy R."/>
        </authorList>
    </citation>
    <scope>NUCLEOTIDE SEQUENCE</scope>
    <source>
        <strain evidence="12">CHK160-9182</strain>
    </source>
</reference>
<evidence type="ECO:0000256" key="3">
    <source>
        <dbReference type="ARBA" id="ARBA00022618"/>
    </source>
</evidence>
<evidence type="ECO:0000256" key="5">
    <source>
        <dbReference type="ARBA" id="ARBA00022741"/>
    </source>
</evidence>
<comment type="cofactor">
    <cofactor evidence="1">
        <name>Mg(2+)</name>
        <dbReference type="ChEBI" id="CHEBI:18420"/>
    </cofactor>
</comment>
<keyword evidence="7 10" id="KW-0342">GTP-binding</keyword>
<evidence type="ECO:0000256" key="2">
    <source>
        <dbReference type="ARBA" id="ARBA00009638"/>
    </source>
</evidence>
<keyword evidence="9 10" id="KW-0131">Cell cycle</keyword>
<evidence type="ECO:0000256" key="6">
    <source>
        <dbReference type="ARBA" id="ARBA00022842"/>
    </source>
</evidence>
<keyword evidence="6" id="KW-0460">Magnesium</keyword>
<keyword evidence="3 10" id="KW-0132">Cell division</keyword>
<comment type="caution">
    <text evidence="12">The sequence shown here is derived from an EMBL/GenBank/DDBJ whole genome shotgun (WGS) entry which is preliminary data.</text>
</comment>
<dbReference type="FunFam" id="3.40.50.300:FF:000098">
    <property type="entry name" value="Probable GTP-binding protein EngB"/>
    <property type="match status" value="1"/>
</dbReference>
<dbReference type="GO" id="GO:0046872">
    <property type="term" value="F:metal ion binding"/>
    <property type="evidence" value="ECO:0007669"/>
    <property type="project" value="UniProtKB-KW"/>
</dbReference>
<name>A0A9D1Q4P0_9GAMM</name>
<keyword evidence="4" id="KW-0479">Metal-binding</keyword>
<dbReference type="Pfam" id="PF01926">
    <property type="entry name" value="MMR_HSR1"/>
    <property type="match status" value="1"/>
</dbReference>
<evidence type="ECO:0000313" key="12">
    <source>
        <dbReference type="EMBL" id="HIW06700.1"/>
    </source>
</evidence>
<dbReference type="GO" id="GO:0005525">
    <property type="term" value="F:GTP binding"/>
    <property type="evidence" value="ECO:0007669"/>
    <property type="project" value="UniProtKB-UniRule"/>
</dbReference>
<evidence type="ECO:0000256" key="8">
    <source>
        <dbReference type="ARBA" id="ARBA00023210"/>
    </source>
</evidence>
<evidence type="ECO:0000256" key="1">
    <source>
        <dbReference type="ARBA" id="ARBA00001946"/>
    </source>
</evidence>
<dbReference type="CDD" id="cd01876">
    <property type="entry name" value="YihA_EngB"/>
    <property type="match status" value="1"/>
</dbReference>
<evidence type="ECO:0000256" key="9">
    <source>
        <dbReference type="ARBA" id="ARBA00023306"/>
    </source>
</evidence>
<dbReference type="InterPro" id="IPR006073">
    <property type="entry name" value="GTP-bd"/>
</dbReference>
<sequence>MQDIRTLLRKTSFKTSANSLSQLPNDSRGEIAFAGRSNAGKSSALNMLTGQKTLARTSKTPGRTQLINYFEVKDSLYLVDLPGYGYAKVPLPMREHWQKILQGYFEKRESLDALIMLMDSRHPLTDLDKQMLHWCEFQELPTHILLTKADKLSKNEASKTLHQVRKVLAEEFSIPITAQLFSSTKPEIGLQDALHYLSQWVEHHES</sequence>
<evidence type="ECO:0000256" key="4">
    <source>
        <dbReference type="ARBA" id="ARBA00022723"/>
    </source>
</evidence>
<dbReference type="InterPro" id="IPR027417">
    <property type="entry name" value="P-loop_NTPase"/>
</dbReference>
<gene>
    <name evidence="12" type="primary">yihA</name>
    <name evidence="10" type="synonym">engB</name>
    <name evidence="12" type="ORF">H9889_05180</name>
</gene>
<dbReference type="PROSITE" id="PS51706">
    <property type="entry name" value="G_ENGB"/>
    <property type="match status" value="1"/>
</dbReference>
<dbReference type="GO" id="GO:0005829">
    <property type="term" value="C:cytosol"/>
    <property type="evidence" value="ECO:0007669"/>
    <property type="project" value="TreeGrafter"/>
</dbReference>
<evidence type="ECO:0000259" key="11">
    <source>
        <dbReference type="PROSITE" id="PS51706"/>
    </source>
</evidence>
<dbReference type="PANTHER" id="PTHR11649">
    <property type="entry name" value="MSS1/TRME-RELATED GTP-BINDING PROTEIN"/>
    <property type="match status" value="1"/>
</dbReference>
<protein>
    <recommendedName>
        <fullName evidence="10">Probable GTP-binding protein EngB</fullName>
    </recommendedName>
</protein>
<dbReference type="Gene3D" id="3.40.50.300">
    <property type="entry name" value="P-loop containing nucleotide triphosphate hydrolases"/>
    <property type="match status" value="1"/>
</dbReference>